<organism evidence="2 3">
    <name type="scientific">Exocentrus adspersus</name>
    <dbReference type="NCBI Taxonomy" id="1586481"/>
    <lineage>
        <taxon>Eukaryota</taxon>
        <taxon>Metazoa</taxon>
        <taxon>Ecdysozoa</taxon>
        <taxon>Arthropoda</taxon>
        <taxon>Hexapoda</taxon>
        <taxon>Insecta</taxon>
        <taxon>Pterygota</taxon>
        <taxon>Neoptera</taxon>
        <taxon>Endopterygota</taxon>
        <taxon>Coleoptera</taxon>
        <taxon>Polyphaga</taxon>
        <taxon>Cucujiformia</taxon>
        <taxon>Chrysomeloidea</taxon>
        <taxon>Cerambycidae</taxon>
        <taxon>Lamiinae</taxon>
        <taxon>Acanthocinini</taxon>
        <taxon>Exocentrus</taxon>
    </lineage>
</organism>
<keyword evidence="3" id="KW-1185">Reference proteome</keyword>
<accession>A0AAV8W4S4</accession>
<feature type="signal peptide" evidence="1">
    <location>
        <begin position="1"/>
        <end position="24"/>
    </location>
</feature>
<gene>
    <name evidence="2" type="ORF">NQ315_002959</name>
</gene>
<evidence type="ECO:0000313" key="3">
    <source>
        <dbReference type="Proteomes" id="UP001159042"/>
    </source>
</evidence>
<dbReference type="Proteomes" id="UP001159042">
    <property type="component" value="Unassembled WGS sequence"/>
</dbReference>
<evidence type="ECO:0000313" key="2">
    <source>
        <dbReference type="EMBL" id="KAJ8921344.1"/>
    </source>
</evidence>
<dbReference type="SMART" id="SM00718">
    <property type="entry name" value="DM4_12"/>
    <property type="match status" value="1"/>
</dbReference>
<dbReference type="AlphaFoldDB" id="A0AAV8W4S4"/>
<dbReference type="Pfam" id="PF07841">
    <property type="entry name" value="DM4_12"/>
    <property type="match status" value="1"/>
</dbReference>
<reference evidence="2 3" key="1">
    <citation type="journal article" date="2023" name="Insect Mol. Biol.">
        <title>Genome sequencing provides insights into the evolution of gene families encoding plant cell wall-degrading enzymes in longhorned beetles.</title>
        <authorList>
            <person name="Shin N.R."/>
            <person name="Okamura Y."/>
            <person name="Kirsch R."/>
            <person name="Pauchet Y."/>
        </authorList>
    </citation>
    <scope>NUCLEOTIDE SEQUENCE [LARGE SCALE GENOMIC DNA]</scope>
    <source>
        <strain evidence="2">EAD_L_NR</strain>
    </source>
</reference>
<keyword evidence="1" id="KW-0732">Signal</keyword>
<sequence length="191" mass="22119">MHRKTMMVLCRLLIFSCVFLHVHANFTKISRKNVLLSRRKRYLTFPMGSNLVMTMSMVKSFLQIQPRGYNVILEVDVPFALPSDPKLFLKKEKKHKHRKERRSIYSQLDAALTQSGLNGTTCVTRMICDAQKYIPERGKSLVKDMLMAIFTSSESDLGSKYSAENCNRSKWIDCEVPLLDYILKSFTLQQD</sequence>
<name>A0AAV8W4S4_9CUCU</name>
<dbReference type="InterPro" id="IPR006631">
    <property type="entry name" value="DM4_12"/>
</dbReference>
<proteinExistence type="predicted"/>
<evidence type="ECO:0000256" key="1">
    <source>
        <dbReference type="SAM" id="SignalP"/>
    </source>
</evidence>
<feature type="chain" id="PRO_5043406777" evidence="1">
    <location>
        <begin position="25"/>
        <end position="191"/>
    </location>
</feature>
<protein>
    <submittedName>
        <fullName evidence="2">Uncharacterized protein</fullName>
    </submittedName>
</protein>
<comment type="caution">
    <text evidence="2">The sequence shown here is derived from an EMBL/GenBank/DDBJ whole genome shotgun (WGS) entry which is preliminary data.</text>
</comment>
<dbReference type="PANTHER" id="PTHR21253">
    <property type="entry name" value="F-BOX ONLY PROTEIN 11-RELATED"/>
    <property type="match status" value="1"/>
</dbReference>
<dbReference type="EMBL" id="JANEYG010000010">
    <property type="protein sequence ID" value="KAJ8921344.1"/>
    <property type="molecule type" value="Genomic_DNA"/>
</dbReference>
<dbReference type="PANTHER" id="PTHR21253:SF0">
    <property type="entry name" value="F-BOX ONLY PROTEIN 11-RELATED"/>
    <property type="match status" value="1"/>
</dbReference>